<dbReference type="GO" id="GO:0032259">
    <property type="term" value="P:methylation"/>
    <property type="evidence" value="ECO:0007669"/>
    <property type="project" value="UniProtKB-KW"/>
</dbReference>
<dbReference type="Proteomes" id="UP000712281">
    <property type="component" value="Unassembled WGS sequence"/>
</dbReference>
<feature type="compositionally biased region" description="Basic and acidic residues" evidence="12">
    <location>
        <begin position="72"/>
        <end position="99"/>
    </location>
</feature>
<dbReference type="EMBL" id="QGKW02001940">
    <property type="protein sequence ID" value="KAF2558525.1"/>
    <property type="molecule type" value="Genomic_DNA"/>
</dbReference>
<accession>A0A8S9HJC0</accession>
<keyword evidence="8 11" id="KW-0472">Membrane</keyword>
<dbReference type="PANTHER" id="PTHR10108:SF1102">
    <property type="entry name" value="METHYLTRANSFERASE PMT28-RELATED"/>
    <property type="match status" value="1"/>
</dbReference>
<keyword evidence="3 11" id="KW-0489">Methyltransferase</keyword>
<comment type="caution">
    <text evidence="13">The sequence shown here is derived from an EMBL/GenBank/DDBJ whole genome shotgun (WGS) entry which is preliminary data.</text>
</comment>
<feature type="transmembrane region" description="Helical" evidence="11">
    <location>
        <begin position="23"/>
        <end position="44"/>
    </location>
</feature>
<evidence type="ECO:0000256" key="11">
    <source>
        <dbReference type="RuleBase" id="RU366043"/>
    </source>
</evidence>
<evidence type="ECO:0000256" key="1">
    <source>
        <dbReference type="ARBA" id="ARBA00004606"/>
    </source>
</evidence>
<evidence type="ECO:0000256" key="5">
    <source>
        <dbReference type="ARBA" id="ARBA00022692"/>
    </source>
</evidence>
<gene>
    <name evidence="13" type="ORF">F2Q68_00013690</name>
</gene>
<dbReference type="SUPFAM" id="SSF53335">
    <property type="entry name" value="S-adenosyl-L-methionine-dependent methyltransferases"/>
    <property type="match status" value="1"/>
</dbReference>
<evidence type="ECO:0000256" key="8">
    <source>
        <dbReference type="ARBA" id="ARBA00023136"/>
    </source>
</evidence>
<dbReference type="Pfam" id="PF03141">
    <property type="entry name" value="Methyltransf_29"/>
    <property type="match status" value="1"/>
</dbReference>
<comment type="subcellular location">
    <subcellularLocation>
        <location evidence="10">Endomembrane system</location>
        <topology evidence="10">Single-pass membrane protein</topology>
    </subcellularLocation>
    <subcellularLocation>
        <location evidence="1 11">Membrane</location>
        <topology evidence="1 11">Single-pass type II membrane protein</topology>
    </subcellularLocation>
</comment>
<evidence type="ECO:0000256" key="2">
    <source>
        <dbReference type="ARBA" id="ARBA00008361"/>
    </source>
</evidence>
<reference evidence="13" key="1">
    <citation type="submission" date="2019-12" db="EMBL/GenBank/DDBJ databases">
        <title>Genome sequencing and annotation of Brassica cretica.</title>
        <authorList>
            <person name="Studholme D.J."/>
            <person name="Sarris P.F."/>
        </authorList>
    </citation>
    <scope>NUCLEOTIDE SEQUENCE</scope>
    <source>
        <strain evidence="13">PFS-001/15</strain>
        <tissue evidence="13">Leaf</tissue>
    </source>
</reference>
<evidence type="ECO:0000256" key="7">
    <source>
        <dbReference type="ARBA" id="ARBA00022989"/>
    </source>
</evidence>
<dbReference type="InterPro" id="IPR004159">
    <property type="entry name" value="Put_SAM_MeTrfase"/>
</dbReference>
<feature type="region of interest" description="Disordered" evidence="12">
    <location>
        <begin position="147"/>
        <end position="210"/>
    </location>
</feature>
<dbReference type="AlphaFoldDB" id="A0A8S9HJC0"/>
<sequence>MMEIKRKMGIAHFARRIKQPRGIWVKMAFIVVLGLCFVFFWSFLSSYASSFNVQRESFDDIAEPVSSRTKPARNEVTESSKSHEKSKVESGSKSKEAKHVGGGSVHKHETKKKKEHVVVSHPPHKKKDLPKPVVVVEEEEAVFKEVQEQVEAETEESESNKEDGEEGTESDNNEGESDGNGDESNASADEEVEEKKEEVEISKKRKRKGPVFDPKAEYSWRLCNTRSKHNYMPCIDNDGLIGRLQSYRHRERNCPKKPVMSMTALTASICWNILAHKTEEASEMGVRIYQKPESNDIYELRRRKNPPLCKENENPDAAWYVPMKTCLYEIPSAIEQHGAEWPEEWPKRLETYPEWLTSKEKAVGDTDHWKAMVNKSYLTGLGIDWLHIRNVMDMTAIYGGFAASLVNQSVWVMNVVPVHSPDTLPFIYERGLIGIYHDWCEPFGTYPRSYDLLHADHLFSRLKNRCKQPASIVVEMDRLTRPGGWVVVRDKVEILEPLEEILRSLHWEIRMTYAQDKEGMLCAQKTLWRP</sequence>
<evidence type="ECO:0000256" key="3">
    <source>
        <dbReference type="ARBA" id="ARBA00022603"/>
    </source>
</evidence>
<dbReference type="PANTHER" id="PTHR10108">
    <property type="entry name" value="SAM-DEPENDENT METHYLTRANSFERASE"/>
    <property type="match status" value="1"/>
</dbReference>
<dbReference type="GO" id="GO:0005802">
    <property type="term" value="C:trans-Golgi network"/>
    <property type="evidence" value="ECO:0007669"/>
    <property type="project" value="TreeGrafter"/>
</dbReference>
<evidence type="ECO:0000256" key="10">
    <source>
        <dbReference type="ARBA" id="ARBA00037847"/>
    </source>
</evidence>
<feature type="region of interest" description="Disordered" evidence="12">
    <location>
        <begin position="62"/>
        <end position="133"/>
    </location>
</feature>
<evidence type="ECO:0000256" key="9">
    <source>
        <dbReference type="ARBA" id="ARBA00023180"/>
    </source>
</evidence>
<evidence type="ECO:0000256" key="6">
    <source>
        <dbReference type="ARBA" id="ARBA00022968"/>
    </source>
</evidence>
<proteinExistence type="inferred from homology"/>
<keyword evidence="4 11" id="KW-0808">Transferase</keyword>
<feature type="compositionally biased region" description="Acidic residues" evidence="12">
    <location>
        <begin position="148"/>
        <end position="181"/>
    </location>
</feature>
<dbReference type="GO" id="GO:0005768">
    <property type="term" value="C:endosome"/>
    <property type="evidence" value="ECO:0007669"/>
    <property type="project" value="TreeGrafter"/>
</dbReference>
<organism evidence="13 14">
    <name type="scientific">Brassica cretica</name>
    <name type="common">Mustard</name>
    <dbReference type="NCBI Taxonomy" id="69181"/>
    <lineage>
        <taxon>Eukaryota</taxon>
        <taxon>Viridiplantae</taxon>
        <taxon>Streptophyta</taxon>
        <taxon>Embryophyta</taxon>
        <taxon>Tracheophyta</taxon>
        <taxon>Spermatophyta</taxon>
        <taxon>Magnoliopsida</taxon>
        <taxon>eudicotyledons</taxon>
        <taxon>Gunneridae</taxon>
        <taxon>Pentapetalae</taxon>
        <taxon>rosids</taxon>
        <taxon>malvids</taxon>
        <taxon>Brassicales</taxon>
        <taxon>Brassicaceae</taxon>
        <taxon>Brassiceae</taxon>
        <taxon>Brassica</taxon>
    </lineage>
</organism>
<keyword evidence="6 11" id="KW-0735">Signal-anchor</keyword>
<protein>
    <recommendedName>
        <fullName evidence="11">Methyltransferase</fullName>
        <ecNumber evidence="11">2.1.1.-</ecNumber>
    </recommendedName>
</protein>
<dbReference type="EC" id="2.1.1.-" evidence="11"/>
<name>A0A8S9HJC0_BRACR</name>
<keyword evidence="7 11" id="KW-1133">Transmembrane helix</keyword>
<feature type="compositionally biased region" description="Basic and acidic residues" evidence="12">
    <location>
        <begin position="193"/>
        <end position="202"/>
    </location>
</feature>
<dbReference type="InterPro" id="IPR029063">
    <property type="entry name" value="SAM-dependent_MTases_sf"/>
</dbReference>
<evidence type="ECO:0000256" key="12">
    <source>
        <dbReference type="SAM" id="MobiDB-lite"/>
    </source>
</evidence>
<keyword evidence="5 11" id="KW-0812">Transmembrane</keyword>
<dbReference type="GO" id="GO:0016020">
    <property type="term" value="C:membrane"/>
    <property type="evidence" value="ECO:0007669"/>
    <property type="project" value="UniProtKB-SubCell"/>
</dbReference>
<comment type="similarity">
    <text evidence="2 11">Belongs to the methyltransferase superfamily.</text>
</comment>
<dbReference type="GO" id="GO:0008168">
    <property type="term" value="F:methyltransferase activity"/>
    <property type="evidence" value="ECO:0007669"/>
    <property type="project" value="UniProtKB-UniRule"/>
</dbReference>
<evidence type="ECO:0000313" key="14">
    <source>
        <dbReference type="Proteomes" id="UP000712281"/>
    </source>
</evidence>
<keyword evidence="9 11" id="KW-0325">Glycoprotein</keyword>
<evidence type="ECO:0000313" key="13">
    <source>
        <dbReference type="EMBL" id="KAF2558525.1"/>
    </source>
</evidence>
<evidence type="ECO:0000256" key="4">
    <source>
        <dbReference type="ARBA" id="ARBA00022679"/>
    </source>
</evidence>